<reference evidence="2" key="1">
    <citation type="submission" date="2014-11" db="EMBL/GenBank/DDBJ databases">
        <authorList>
            <person name="Amaro Gonzalez C."/>
        </authorList>
    </citation>
    <scope>NUCLEOTIDE SEQUENCE</scope>
</reference>
<name>A0A0E9SZH8_ANGAN</name>
<dbReference type="AlphaFoldDB" id="A0A0E9SZH8"/>
<dbReference type="EMBL" id="GBXM01061900">
    <property type="protein sequence ID" value="JAH46677.1"/>
    <property type="molecule type" value="Transcribed_RNA"/>
</dbReference>
<feature type="region of interest" description="Disordered" evidence="1">
    <location>
        <begin position="30"/>
        <end position="52"/>
    </location>
</feature>
<protein>
    <submittedName>
        <fullName evidence="2">Uncharacterized protein</fullName>
    </submittedName>
</protein>
<sequence length="52" mass="5880">MERRQVFPAGCPVVLSRQALPHRHIRTLERPLLTPSGGPHLELWTAPTCQQP</sequence>
<reference evidence="2" key="2">
    <citation type="journal article" date="2015" name="Fish Shellfish Immunol.">
        <title>Early steps in the European eel (Anguilla anguilla)-Vibrio vulnificus interaction in the gills: Role of the RtxA13 toxin.</title>
        <authorList>
            <person name="Callol A."/>
            <person name="Pajuelo D."/>
            <person name="Ebbesson L."/>
            <person name="Teles M."/>
            <person name="MacKenzie S."/>
            <person name="Amaro C."/>
        </authorList>
    </citation>
    <scope>NUCLEOTIDE SEQUENCE</scope>
</reference>
<evidence type="ECO:0000313" key="2">
    <source>
        <dbReference type="EMBL" id="JAH46677.1"/>
    </source>
</evidence>
<evidence type="ECO:0000256" key="1">
    <source>
        <dbReference type="SAM" id="MobiDB-lite"/>
    </source>
</evidence>
<accession>A0A0E9SZH8</accession>
<proteinExistence type="predicted"/>
<organism evidence="2">
    <name type="scientific">Anguilla anguilla</name>
    <name type="common">European freshwater eel</name>
    <name type="synonym">Muraena anguilla</name>
    <dbReference type="NCBI Taxonomy" id="7936"/>
    <lineage>
        <taxon>Eukaryota</taxon>
        <taxon>Metazoa</taxon>
        <taxon>Chordata</taxon>
        <taxon>Craniata</taxon>
        <taxon>Vertebrata</taxon>
        <taxon>Euteleostomi</taxon>
        <taxon>Actinopterygii</taxon>
        <taxon>Neopterygii</taxon>
        <taxon>Teleostei</taxon>
        <taxon>Anguilliformes</taxon>
        <taxon>Anguillidae</taxon>
        <taxon>Anguilla</taxon>
    </lineage>
</organism>